<feature type="non-terminal residue" evidence="3">
    <location>
        <position position="1"/>
    </location>
</feature>
<keyword evidence="4" id="KW-1185">Reference proteome</keyword>
<dbReference type="PROSITE" id="PS50084">
    <property type="entry name" value="KH_TYPE_1"/>
    <property type="match status" value="1"/>
</dbReference>
<dbReference type="Proteomes" id="UP000252519">
    <property type="component" value="Unassembled WGS sequence"/>
</dbReference>
<dbReference type="AlphaFoldDB" id="A0A368F2Z7"/>
<feature type="domain" description="K Homology" evidence="2">
    <location>
        <begin position="1"/>
        <end position="50"/>
    </location>
</feature>
<keyword evidence="1" id="KW-0694">RNA-binding</keyword>
<protein>
    <recommendedName>
        <fullName evidence="2">K Homology domain-containing protein</fullName>
    </recommendedName>
</protein>
<dbReference type="CDD" id="cd00105">
    <property type="entry name" value="KH-I"/>
    <property type="match status" value="1"/>
</dbReference>
<gene>
    <name evidence="3" type="ORF">ANCCAN_27799</name>
</gene>
<dbReference type="InterPro" id="IPR004088">
    <property type="entry name" value="KH_dom_type_1"/>
</dbReference>
<comment type="caution">
    <text evidence="3">The sequence shown here is derived from an EMBL/GenBank/DDBJ whole genome shotgun (WGS) entry which is preliminary data.</text>
</comment>
<dbReference type="EMBL" id="JOJR01007182">
    <property type="protein sequence ID" value="RCN26474.1"/>
    <property type="molecule type" value="Genomic_DNA"/>
</dbReference>
<evidence type="ECO:0000259" key="2">
    <source>
        <dbReference type="Pfam" id="PF00013"/>
    </source>
</evidence>
<organism evidence="3 4">
    <name type="scientific">Ancylostoma caninum</name>
    <name type="common">Dog hookworm</name>
    <dbReference type="NCBI Taxonomy" id="29170"/>
    <lineage>
        <taxon>Eukaryota</taxon>
        <taxon>Metazoa</taxon>
        <taxon>Ecdysozoa</taxon>
        <taxon>Nematoda</taxon>
        <taxon>Chromadorea</taxon>
        <taxon>Rhabditida</taxon>
        <taxon>Rhabditina</taxon>
        <taxon>Rhabditomorpha</taxon>
        <taxon>Strongyloidea</taxon>
        <taxon>Ancylostomatidae</taxon>
        <taxon>Ancylostomatinae</taxon>
        <taxon>Ancylostoma</taxon>
    </lineage>
</organism>
<evidence type="ECO:0000313" key="3">
    <source>
        <dbReference type="EMBL" id="RCN26474.1"/>
    </source>
</evidence>
<dbReference type="GO" id="GO:0003723">
    <property type="term" value="F:RNA binding"/>
    <property type="evidence" value="ECO:0007669"/>
    <property type="project" value="UniProtKB-UniRule"/>
</dbReference>
<reference evidence="3 4" key="1">
    <citation type="submission" date="2014-10" db="EMBL/GenBank/DDBJ databases">
        <title>Draft genome of the hookworm Ancylostoma caninum.</title>
        <authorList>
            <person name="Mitreva M."/>
        </authorList>
    </citation>
    <scope>NUCLEOTIDE SEQUENCE [LARGE SCALE GENOMIC DNA]</scope>
    <source>
        <strain evidence="3 4">Baltimore</strain>
    </source>
</reference>
<proteinExistence type="predicted"/>
<accession>A0A368F2Z7</accession>
<dbReference type="Gene3D" id="3.30.1370.10">
    <property type="entry name" value="K Homology domain, type 1"/>
    <property type="match status" value="1"/>
</dbReference>
<evidence type="ECO:0000256" key="1">
    <source>
        <dbReference type="PROSITE-ProRule" id="PRU00117"/>
    </source>
</evidence>
<sequence length="83" mass="9274">RILGKNGSKIDAIRAITGVKVDIGCSGDDGFTPLSIYGDYRRIVLAVNMMVERLESLKPGSSVYERPDRKEFFEQLHDAIDDN</sequence>
<evidence type="ECO:0000313" key="4">
    <source>
        <dbReference type="Proteomes" id="UP000252519"/>
    </source>
</evidence>
<dbReference type="SUPFAM" id="SSF54791">
    <property type="entry name" value="Eukaryotic type KH-domain (KH-domain type I)"/>
    <property type="match status" value="1"/>
</dbReference>
<dbReference type="InterPro" id="IPR036612">
    <property type="entry name" value="KH_dom_type_1_sf"/>
</dbReference>
<name>A0A368F2Z7_ANCCA</name>
<dbReference type="Pfam" id="PF00013">
    <property type="entry name" value="KH_1"/>
    <property type="match status" value="1"/>
</dbReference>